<reference evidence="9 10" key="1">
    <citation type="journal article" date="2018" name="Evol. Lett.">
        <title>Horizontal gene cluster transfer increased hallucinogenic mushroom diversity.</title>
        <authorList>
            <person name="Reynolds H.T."/>
            <person name="Vijayakumar V."/>
            <person name="Gluck-Thaler E."/>
            <person name="Korotkin H.B."/>
            <person name="Matheny P.B."/>
            <person name="Slot J.C."/>
        </authorList>
    </citation>
    <scope>NUCLEOTIDE SEQUENCE [LARGE SCALE GENOMIC DNA]</scope>
    <source>
        <strain evidence="9 10">SRW20</strain>
    </source>
</reference>
<evidence type="ECO:0000256" key="4">
    <source>
        <dbReference type="ARBA" id="ARBA00022842"/>
    </source>
</evidence>
<dbReference type="SUPFAM" id="SSF55957">
    <property type="entry name" value="Phosphoglucomutase, C-terminal domain"/>
    <property type="match status" value="1"/>
</dbReference>
<feature type="domain" description="Alpha-D-phosphohexomutase alpha/beta/alpha" evidence="8">
    <location>
        <begin position="338"/>
        <end position="463"/>
    </location>
</feature>
<evidence type="ECO:0000313" key="9">
    <source>
        <dbReference type="EMBL" id="PPQ74181.1"/>
    </source>
</evidence>
<keyword evidence="2" id="KW-0597">Phosphoprotein</keyword>
<proteinExistence type="inferred from homology"/>
<dbReference type="GO" id="GO:0008973">
    <property type="term" value="F:phosphopentomutase activity"/>
    <property type="evidence" value="ECO:0007669"/>
    <property type="project" value="TreeGrafter"/>
</dbReference>
<keyword evidence="3" id="KW-0479">Metal-binding</keyword>
<dbReference type="CDD" id="cd05799">
    <property type="entry name" value="PGM2"/>
    <property type="match status" value="1"/>
</dbReference>
<sequence length="592" mass="66437">MTVPSLKELVEEWLLLDSNPETRQEIQLLWQRQDLLELEKRLRTRIEFGTAGLRGRMEAGWSRMNDLIIAQTSEGLSDYILQHVKDARNRGLVIGYDHRHHSENWANLTANIFMSKGIRVYLLRGFSHTPLRVFYLPSYPVASSNLRLQSAQDNGYKVYWENSVQVDFSRVIVNTKSADQIQIISPHDKGISSAIQANSKKGLKIPDNFSIDLQVDLTQKLREEYFNYLKDLLKIRSSRLPNSPKFVNTSMHGVGDAFVHEAFALLGFPPYTPVKEQQRPDPEFPTVAFPNPEEKGALALAIEIATRKGANYVLAQDPDADRFTAVERRSTGEWTLFTGDQLGVIFASNILEAFKLSGKPLNTLAMVASTVSSRMLESMAKVEGFRFVECLTGFKYIGNTALRLEEEGFVVPFGYEEAIGFMFGQQIRDKDGVAATVHFVELATYLHAKGQTVNDYLQNLYQRLVYTQVSDPPNGVSKQSEGTESTYPKTLAGLQVYRIIDLTKGYDSANPPTYAPQLPLSPGQMIQFRAGDKSQGINIFLTLRTSGTEPKIKFYLEGNGNDADFVDKLLADAVSDLSGNWVQIDKHNLAIA</sequence>
<dbReference type="GO" id="GO:0006166">
    <property type="term" value="P:purine ribonucleoside salvage"/>
    <property type="evidence" value="ECO:0007669"/>
    <property type="project" value="TreeGrafter"/>
</dbReference>
<dbReference type="InterPro" id="IPR005846">
    <property type="entry name" value="A-D-PHexomutase_a/b/a-III"/>
</dbReference>
<evidence type="ECO:0000256" key="3">
    <source>
        <dbReference type="ARBA" id="ARBA00022723"/>
    </source>
</evidence>
<evidence type="ECO:0000259" key="6">
    <source>
        <dbReference type="Pfam" id="PF02878"/>
    </source>
</evidence>
<dbReference type="PANTHER" id="PTHR45745">
    <property type="entry name" value="PHOSPHOMANNOMUTASE 45A"/>
    <property type="match status" value="1"/>
</dbReference>
<dbReference type="OrthoDB" id="8300170at2759"/>
<evidence type="ECO:0000259" key="7">
    <source>
        <dbReference type="Pfam" id="PF02879"/>
    </source>
</evidence>
<keyword evidence="4" id="KW-0460">Magnesium</keyword>
<dbReference type="InterPro" id="IPR016055">
    <property type="entry name" value="A-D-PHexomutase_a/b/a-I/II/III"/>
</dbReference>
<feature type="domain" description="Alpha-D-phosphohexomutase alpha/beta/alpha" evidence="7">
    <location>
        <begin position="224"/>
        <end position="327"/>
    </location>
</feature>
<evidence type="ECO:0000259" key="8">
    <source>
        <dbReference type="Pfam" id="PF02880"/>
    </source>
</evidence>
<dbReference type="GO" id="GO:0005975">
    <property type="term" value="P:carbohydrate metabolic process"/>
    <property type="evidence" value="ECO:0007669"/>
    <property type="project" value="InterPro"/>
</dbReference>
<dbReference type="InterPro" id="IPR036900">
    <property type="entry name" value="A-D-PHexomutase_C_sf"/>
</dbReference>
<dbReference type="InParanoid" id="A0A409W6M4"/>
<name>A0A409W6M4_9AGAR</name>
<dbReference type="Pfam" id="PF02879">
    <property type="entry name" value="PGM_PMM_II"/>
    <property type="match status" value="1"/>
</dbReference>
<gene>
    <name evidence="9" type="ORF">CVT26_006763</name>
</gene>
<dbReference type="InterPro" id="IPR005844">
    <property type="entry name" value="A-D-PHexomutase_a/b/a-I"/>
</dbReference>
<dbReference type="InterPro" id="IPR005845">
    <property type="entry name" value="A-D-PHexomutase_a/b/a-II"/>
</dbReference>
<dbReference type="EMBL" id="NHYE01005358">
    <property type="protein sequence ID" value="PPQ74181.1"/>
    <property type="molecule type" value="Genomic_DNA"/>
</dbReference>
<dbReference type="GO" id="GO:0005634">
    <property type="term" value="C:nucleus"/>
    <property type="evidence" value="ECO:0007669"/>
    <property type="project" value="TreeGrafter"/>
</dbReference>
<dbReference type="PANTHER" id="PTHR45745:SF1">
    <property type="entry name" value="PHOSPHOGLUCOMUTASE 2B-RELATED"/>
    <property type="match status" value="1"/>
</dbReference>
<comment type="caution">
    <text evidence="9">The sequence shown here is derived from an EMBL/GenBank/DDBJ whole genome shotgun (WGS) entry which is preliminary data.</text>
</comment>
<protein>
    <recommendedName>
        <fullName evidence="11">Phosphoglucomutase</fullName>
    </recommendedName>
</protein>
<dbReference type="Proteomes" id="UP000284706">
    <property type="component" value="Unassembled WGS sequence"/>
</dbReference>
<dbReference type="Pfam" id="PF02880">
    <property type="entry name" value="PGM_PMM_III"/>
    <property type="match status" value="1"/>
</dbReference>
<dbReference type="GO" id="GO:0046872">
    <property type="term" value="F:metal ion binding"/>
    <property type="evidence" value="ECO:0007669"/>
    <property type="project" value="UniProtKB-KW"/>
</dbReference>
<comment type="similarity">
    <text evidence="1">Belongs to the phosphohexose mutase family.</text>
</comment>
<dbReference type="AlphaFoldDB" id="A0A409W6M4"/>
<dbReference type="FunCoup" id="A0A409W6M4">
    <property type="interactions" value="180"/>
</dbReference>
<evidence type="ECO:0008006" key="11">
    <source>
        <dbReference type="Google" id="ProtNLM"/>
    </source>
</evidence>
<evidence type="ECO:0000313" key="10">
    <source>
        <dbReference type="Proteomes" id="UP000284706"/>
    </source>
</evidence>
<keyword evidence="5" id="KW-0413">Isomerase</keyword>
<dbReference type="SUPFAM" id="SSF53738">
    <property type="entry name" value="Phosphoglucomutase, first 3 domains"/>
    <property type="match status" value="3"/>
</dbReference>
<keyword evidence="10" id="KW-1185">Reference proteome</keyword>
<organism evidence="9 10">
    <name type="scientific">Gymnopilus dilepis</name>
    <dbReference type="NCBI Taxonomy" id="231916"/>
    <lineage>
        <taxon>Eukaryota</taxon>
        <taxon>Fungi</taxon>
        <taxon>Dikarya</taxon>
        <taxon>Basidiomycota</taxon>
        <taxon>Agaricomycotina</taxon>
        <taxon>Agaricomycetes</taxon>
        <taxon>Agaricomycetidae</taxon>
        <taxon>Agaricales</taxon>
        <taxon>Agaricineae</taxon>
        <taxon>Hymenogastraceae</taxon>
        <taxon>Gymnopilus</taxon>
    </lineage>
</organism>
<dbReference type="Gene3D" id="3.40.120.10">
    <property type="entry name" value="Alpha-D-Glucose-1,6-Bisphosphate, subunit A, domain 3"/>
    <property type="match status" value="3"/>
</dbReference>
<evidence type="ECO:0000256" key="1">
    <source>
        <dbReference type="ARBA" id="ARBA00010231"/>
    </source>
</evidence>
<dbReference type="STRING" id="231916.A0A409W6M4"/>
<accession>A0A409W6M4</accession>
<evidence type="ECO:0000256" key="2">
    <source>
        <dbReference type="ARBA" id="ARBA00022553"/>
    </source>
</evidence>
<evidence type="ECO:0000256" key="5">
    <source>
        <dbReference type="ARBA" id="ARBA00023235"/>
    </source>
</evidence>
<feature type="domain" description="Alpha-D-phosphohexomutase alpha/beta/alpha" evidence="6">
    <location>
        <begin position="46"/>
        <end position="166"/>
    </location>
</feature>
<dbReference type="Pfam" id="PF02878">
    <property type="entry name" value="PGM_PMM_I"/>
    <property type="match status" value="1"/>
</dbReference>